<sequence>MQAPISRPALEENIVLGVALKGSKRTLPIDDGMAPPPAPAEGKELAARRGGNGSQTAEKDKKDNQSSSTPSATPSDQSGRDGNGWQISGYDIGSGQWC</sequence>
<gene>
    <name evidence="2" type="ORF">L1049_024496</name>
</gene>
<feature type="region of interest" description="Disordered" evidence="1">
    <location>
        <begin position="24"/>
        <end position="98"/>
    </location>
</feature>
<organism evidence="2 3">
    <name type="scientific">Liquidambar formosana</name>
    <name type="common">Formosan gum</name>
    <dbReference type="NCBI Taxonomy" id="63359"/>
    <lineage>
        <taxon>Eukaryota</taxon>
        <taxon>Viridiplantae</taxon>
        <taxon>Streptophyta</taxon>
        <taxon>Embryophyta</taxon>
        <taxon>Tracheophyta</taxon>
        <taxon>Spermatophyta</taxon>
        <taxon>Magnoliopsida</taxon>
        <taxon>eudicotyledons</taxon>
        <taxon>Gunneridae</taxon>
        <taxon>Pentapetalae</taxon>
        <taxon>Saxifragales</taxon>
        <taxon>Altingiaceae</taxon>
        <taxon>Liquidambar</taxon>
    </lineage>
</organism>
<evidence type="ECO:0000313" key="2">
    <source>
        <dbReference type="EMBL" id="KAK9285305.1"/>
    </source>
</evidence>
<reference evidence="2 3" key="1">
    <citation type="journal article" date="2024" name="Plant J.">
        <title>Genome sequences and population genomics reveal climatic adaptation and genomic divergence between two closely related sweetgum species.</title>
        <authorList>
            <person name="Xu W.Q."/>
            <person name="Ren C.Q."/>
            <person name="Zhang X.Y."/>
            <person name="Comes H.P."/>
            <person name="Liu X.H."/>
            <person name="Li Y.G."/>
            <person name="Kettle C.J."/>
            <person name="Jalonen R."/>
            <person name="Gaisberger H."/>
            <person name="Ma Y.Z."/>
            <person name="Qiu Y.X."/>
        </authorList>
    </citation>
    <scope>NUCLEOTIDE SEQUENCE [LARGE SCALE GENOMIC DNA]</scope>
    <source>
        <strain evidence="2">Hangzhou</strain>
    </source>
</reference>
<dbReference type="EMBL" id="JBBPBK010000005">
    <property type="protein sequence ID" value="KAK9285305.1"/>
    <property type="molecule type" value="Genomic_DNA"/>
</dbReference>
<protein>
    <submittedName>
        <fullName evidence="2">Uncharacterized protein</fullName>
    </submittedName>
</protein>
<evidence type="ECO:0000256" key="1">
    <source>
        <dbReference type="SAM" id="MobiDB-lite"/>
    </source>
</evidence>
<name>A0AAP0S228_LIQFO</name>
<evidence type="ECO:0000313" key="3">
    <source>
        <dbReference type="Proteomes" id="UP001415857"/>
    </source>
</evidence>
<comment type="caution">
    <text evidence="2">The sequence shown here is derived from an EMBL/GenBank/DDBJ whole genome shotgun (WGS) entry which is preliminary data.</text>
</comment>
<keyword evidence="3" id="KW-1185">Reference proteome</keyword>
<proteinExistence type="predicted"/>
<accession>A0AAP0S228</accession>
<dbReference type="Proteomes" id="UP001415857">
    <property type="component" value="Unassembled WGS sequence"/>
</dbReference>
<feature type="compositionally biased region" description="Polar residues" evidence="1">
    <location>
        <begin position="65"/>
        <end position="77"/>
    </location>
</feature>
<dbReference type="AlphaFoldDB" id="A0AAP0S228"/>